<keyword evidence="3" id="KW-1185">Reference proteome</keyword>
<name>A0ABN9SDX7_9DINO</name>
<sequence length="193" mass="22075">MLATTELASYNTTYTEAMKILKHEAAWAMVDGHKRCTLYEIFMEQLWYHCTPHRESDSDAKGEEAFLKLILEPLPLLARPAFCMLLLATSIPKALGMNGLFLVLRTVAARPTPTFPNKVFMMLIHFCMLLLATGTIGRFLALCTFGARISSNFDVAARLSMAWQTNRYAPLRSFNMMNVPFRRSEWRLLRMTL</sequence>
<keyword evidence="1" id="KW-0472">Membrane</keyword>
<organism evidence="2 3">
    <name type="scientific">Prorocentrum cordatum</name>
    <dbReference type="NCBI Taxonomy" id="2364126"/>
    <lineage>
        <taxon>Eukaryota</taxon>
        <taxon>Sar</taxon>
        <taxon>Alveolata</taxon>
        <taxon>Dinophyceae</taxon>
        <taxon>Prorocentrales</taxon>
        <taxon>Prorocentraceae</taxon>
        <taxon>Prorocentrum</taxon>
    </lineage>
</organism>
<evidence type="ECO:0000256" key="1">
    <source>
        <dbReference type="SAM" id="Phobius"/>
    </source>
</evidence>
<protein>
    <submittedName>
        <fullName evidence="2">Uncharacterized protein</fullName>
    </submittedName>
</protein>
<reference evidence="2" key="1">
    <citation type="submission" date="2023-10" db="EMBL/GenBank/DDBJ databases">
        <authorList>
            <person name="Chen Y."/>
            <person name="Shah S."/>
            <person name="Dougan E. K."/>
            <person name="Thang M."/>
            <person name="Chan C."/>
        </authorList>
    </citation>
    <scope>NUCLEOTIDE SEQUENCE [LARGE SCALE GENOMIC DNA]</scope>
</reference>
<keyword evidence="1" id="KW-1133">Transmembrane helix</keyword>
<proteinExistence type="predicted"/>
<evidence type="ECO:0000313" key="3">
    <source>
        <dbReference type="Proteomes" id="UP001189429"/>
    </source>
</evidence>
<feature type="non-terminal residue" evidence="2">
    <location>
        <position position="193"/>
    </location>
</feature>
<accession>A0ABN9SDX7</accession>
<feature type="transmembrane region" description="Helical" evidence="1">
    <location>
        <begin position="76"/>
        <end position="95"/>
    </location>
</feature>
<dbReference type="EMBL" id="CAUYUJ010010458">
    <property type="protein sequence ID" value="CAK0829439.1"/>
    <property type="molecule type" value="Genomic_DNA"/>
</dbReference>
<keyword evidence="1" id="KW-0812">Transmembrane</keyword>
<feature type="transmembrane region" description="Helical" evidence="1">
    <location>
        <begin position="119"/>
        <end position="141"/>
    </location>
</feature>
<comment type="caution">
    <text evidence="2">The sequence shown here is derived from an EMBL/GenBank/DDBJ whole genome shotgun (WGS) entry which is preliminary data.</text>
</comment>
<dbReference type="Proteomes" id="UP001189429">
    <property type="component" value="Unassembled WGS sequence"/>
</dbReference>
<gene>
    <name evidence="2" type="ORF">PCOR1329_LOCUS28388</name>
</gene>
<evidence type="ECO:0000313" key="2">
    <source>
        <dbReference type="EMBL" id="CAK0829439.1"/>
    </source>
</evidence>